<dbReference type="GO" id="GO:0004497">
    <property type="term" value="F:monooxygenase activity"/>
    <property type="evidence" value="ECO:0007669"/>
    <property type="project" value="UniProtKB-KW"/>
</dbReference>
<dbReference type="SUPFAM" id="SSF48264">
    <property type="entry name" value="Cytochrome P450"/>
    <property type="match status" value="1"/>
</dbReference>
<dbReference type="PROSITE" id="PS00086">
    <property type="entry name" value="CYTOCHROME_P450"/>
    <property type="match status" value="1"/>
</dbReference>
<dbReference type="GO" id="GO:0005506">
    <property type="term" value="F:iron ion binding"/>
    <property type="evidence" value="ECO:0007669"/>
    <property type="project" value="InterPro"/>
</dbReference>
<accession>A0A6D2HND9</accession>
<dbReference type="InterPro" id="IPR002401">
    <property type="entry name" value="Cyt_P450_E_grp-I"/>
</dbReference>
<dbReference type="GO" id="GO:0016020">
    <property type="term" value="C:membrane"/>
    <property type="evidence" value="ECO:0007669"/>
    <property type="project" value="UniProtKB-SubCell"/>
</dbReference>
<dbReference type="InterPro" id="IPR036396">
    <property type="entry name" value="Cyt_P450_sf"/>
</dbReference>
<reference evidence="11" key="1">
    <citation type="submission" date="2020-01" db="EMBL/GenBank/DDBJ databases">
        <authorList>
            <person name="Mishra B."/>
        </authorList>
    </citation>
    <scope>NUCLEOTIDE SEQUENCE [LARGE SCALE GENOMIC DNA]</scope>
</reference>
<dbReference type="Gene3D" id="1.10.630.10">
    <property type="entry name" value="Cytochrome P450"/>
    <property type="match status" value="1"/>
</dbReference>
<dbReference type="PANTHER" id="PTHR24286">
    <property type="entry name" value="CYTOCHROME P450 26"/>
    <property type="match status" value="1"/>
</dbReference>
<evidence type="ECO:0008006" key="13">
    <source>
        <dbReference type="Google" id="ProtNLM"/>
    </source>
</evidence>
<dbReference type="PRINTS" id="PR00385">
    <property type="entry name" value="P450"/>
</dbReference>
<evidence type="ECO:0000256" key="4">
    <source>
        <dbReference type="ARBA" id="ARBA00022692"/>
    </source>
</evidence>
<evidence type="ECO:0000256" key="1">
    <source>
        <dbReference type="ARBA" id="ARBA00004167"/>
    </source>
</evidence>
<keyword evidence="7 8" id="KW-0408">Iron</keyword>
<keyword evidence="10" id="KW-0472">Membrane</keyword>
<protein>
    <recommendedName>
        <fullName evidence="13">Cytochrome P450</fullName>
    </recommendedName>
</protein>
<dbReference type="PANTHER" id="PTHR24286:SF204">
    <property type="entry name" value="CYTOCHROME P450 FAMILY PROTEIN-RELATED"/>
    <property type="match status" value="1"/>
</dbReference>
<keyword evidence="3 8" id="KW-0349">Heme</keyword>
<feature type="transmembrane region" description="Helical" evidence="10">
    <location>
        <begin position="7"/>
        <end position="27"/>
    </location>
</feature>
<comment type="caution">
    <text evidence="11">The sequence shown here is derived from an EMBL/GenBank/DDBJ whole genome shotgun (WGS) entry which is preliminary data.</text>
</comment>
<dbReference type="OrthoDB" id="1055148at2759"/>
<evidence type="ECO:0000313" key="11">
    <source>
        <dbReference type="EMBL" id="CAA7016096.1"/>
    </source>
</evidence>
<keyword evidence="12" id="KW-1185">Reference proteome</keyword>
<keyword evidence="4 10" id="KW-0812">Transmembrane</keyword>
<dbReference type="PRINTS" id="PR00463">
    <property type="entry name" value="EP450I"/>
</dbReference>
<dbReference type="CDD" id="cd11043">
    <property type="entry name" value="CYP90-like"/>
    <property type="match status" value="1"/>
</dbReference>
<gene>
    <name evidence="11" type="ORF">MERR_LOCUS3331</name>
</gene>
<evidence type="ECO:0000256" key="3">
    <source>
        <dbReference type="ARBA" id="ARBA00022617"/>
    </source>
</evidence>
<evidence type="ECO:0000256" key="2">
    <source>
        <dbReference type="ARBA" id="ARBA00010617"/>
    </source>
</evidence>
<comment type="cofactor">
    <cofactor evidence="8">
        <name>heme</name>
        <dbReference type="ChEBI" id="CHEBI:30413"/>
    </cofactor>
</comment>
<feature type="binding site" description="axial binding residue" evidence="8">
    <location>
        <position position="422"/>
    </location>
    <ligand>
        <name>heme</name>
        <dbReference type="ChEBI" id="CHEBI:30413"/>
    </ligand>
    <ligandPart>
        <name>Fe</name>
        <dbReference type="ChEBI" id="CHEBI:18248"/>
    </ligandPart>
</feature>
<dbReference type="GO" id="GO:0020037">
    <property type="term" value="F:heme binding"/>
    <property type="evidence" value="ECO:0007669"/>
    <property type="project" value="InterPro"/>
</dbReference>
<evidence type="ECO:0000256" key="10">
    <source>
        <dbReference type="SAM" id="Phobius"/>
    </source>
</evidence>
<comment type="similarity">
    <text evidence="2 9">Belongs to the cytochrome P450 family.</text>
</comment>
<evidence type="ECO:0000256" key="8">
    <source>
        <dbReference type="PIRSR" id="PIRSR602401-1"/>
    </source>
</evidence>
<sequence>MIEIHELWWPMIVSLFVMKLCIWIYQWTNPKGKEKLPPGSMGFPIIGETFEFMKPHDTLEFSTFLRKRMLRHGPLFRTSIFGAKVIVSTDIALNMEIAKVNSVIGATESLTRLFGKKNLFSQSKESHKHVRNLTLQLLGSQGLRLRMIQDIDLSARRHMEIGARGGGLDIRETSSKILMQCLAKKVMGDMEHEAAKELELCWRGIPSGWFGFSYNFPGSTVYQILKARKKMLTIIKEMIVKKRASGEELGEFLDIIFQEMERQGETISLDTVVEYIYTFFLLAHETTPRTLAAMVKQISDHPQVMQELQREHEAIVQNKTDKEAGLTWEDYKSMTFTHMVINESLRTTSTFPTVLRKTTHDLEVRGYTIPAGWTFMGYPLIHLSEEKYDDPLSFNPWRWKGKDLSATISKSYMPFGAGPRLCVGAEFAKLNMAIFVHHLSRYRWSMNSDTKVLRQYILLFPKGTHVQITGRYSE</sequence>
<dbReference type="GO" id="GO:0016132">
    <property type="term" value="P:brassinosteroid biosynthetic process"/>
    <property type="evidence" value="ECO:0007669"/>
    <property type="project" value="TreeGrafter"/>
</dbReference>
<dbReference type="GO" id="GO:0016705">
    <property type="term" value="F:oxidoreductase activity, acting on paired donors, with incorporation or reduction of molecular oxygen"/>
    <property type="evidence" value="ECO:0007669"/>
    <property type="project" value="InterPro"/>
</dbReference>
<keyword evidence="9" id="KW-0503">Monooxygenase</keyword>
<evidence type="ECO:0000256" key="5">
    <source>
        <dbReference type="ARBA" id="ARBA00022723"/>
    </source>
</evidence>
<dbReference type="GO" id="GO:0010268">
    <property type="term" value="P:brassinosteroid homeostasis"/>
    <property type="evidence" value="ECO:0007669"/>
    <property type="project" value="TreeGrafter"/>
</dbReference>
<dbReference type="Pfam" id="PF00067">
    <property type="entry name" value="p450"/>
    <property type="match status" value="1"/>
</dbReference>
<dbReference type="AlphaFoldDB" id="A0A6D2HND9"/>
<organism evidence="11 12">
    <name type="scientific">Microthlaspi erraticum</name>
    <dbReference type="NCBI Taxonomy" id="1685480"/>
    <lineage>
        <taxon>Eukaryota</taxon>
        <taxon>Viridiplantae</taxon>
        <taxon>Streptophyta</taxon>
        <taxon>Embryophyta</taxon>
        <taxon>Tracheophyta</taxon>
        <taxon>Spermatophyta</taxon>
        <taxon>Magnoliopsida</taxon>
        <taxon>eudicotyledons</taxon>
        <taxon>Gunneridae</taxon>
        <taxon>Pentapetalae</taxon>
        <taxon>rosids</taxon>
        <taxon>malvids</taxon>
        <taxon>Brassicales</taxon>
        <taxon>Brassicaceae</taxon>
        <taxon>Coluteocarpeae</taxon>
        <taxon>Microthlaspi</taxon>
    </lineage>
</organism>
<dbReference type="GO" id="GO:0016125">
    <property type="term" value="P:sterol metabolic process"/>
    <property type="evidence" value="ECO:0007669"/>
    <property type="project" value="TreeGrafter"/>
</dbReference>
<dbReference type="FunFam" id="1.10.630.10:FF:000123">
    <property type="entry name" value="Cytochrome P450, family 702, subfamily A, polypeptide 2"/>
    <property type="match status" value="1"/>
</dbReference>
<evidence type="ECO:0000256" key="9">
    <source>
        <dbReference type="RuleBase" id="RU000461"/>
    </source>
</evidence>
<dbReference type="InterPro" id="IPR017972">
    <property type="entry name" value="Cyt_P450_CS"/>
</dbReference>
<keyword evidence="9" id="KW-0560">Oxidoreductase</keyword>
<evidence type="ECO:0000313" key="12">
    <source>
        <dbReference type="Proteomes" id="UP000467841"/>
    </source>
</evidence>
<dbReference type="InterPro" id="IPR001128">
    <property type="entry name" value="Cyt_P450"/>
</dbReference>
<proteinExistence type="inferred from homology"/>
<evidence type="ECO:0000256" key="7">
    <source>
        <dbReference type="ARBA" id="ARBA00023004"/>
    </source>
</evidence>
<comment type="subcellular location">
    <subcellularLocation>
        <location evidence="1">Membrane</location>
        <topology evidence="1">Single-pass membrane protein</topology>
    </subcellularLocation>
</comment>
<keyword evidence="6 10" id="KW-1133">Transmembrane helix</keyword>
<dbReference type="EMBL" id="CACVBM020000221">
    <property type="protein sequence ID" value="CAA7016096.1"/>
    <property type="molecule type" value="Genomic_DNA"/>
</dbReference>
<name>A0A6D2HND9_9BRAS</name>
<evidence type="ECO:0000256" key="6">
    <source>
        <dbReference type="ARBA" id="ARBA00022989"/>
    </source>
</evidence>
<dbReference type="Proteomes" id="UP000467841">
    <property type="component" value="Unassembled WGS sequence"/>
</dbReference>
<keyword evidence="5 8" id="KW-0479">Metal-binding</keyword>